<name>A0A7Y3W4S8_9PROT</name>
<protein>
    <submittedName>
        <fullName evidence="1">DUF1800 family protein</fullName>
    </submittedName>
</protein>
<comment type="caution">
    <text evidence="1">The sequence shown here is derived from an EMBL/GenBank/DDBJ whole genome shotgun (WGS) entry which is preliminary data.</text>
</comment>
<reference evidence="1 2" key="1">
    <citation type="submission" date="2020-05" db="EMBL/GenBank/DDBJ databases">
        <title>Parvularcula mediterraneae sp. nov., isolated from polypropylene straw from shallow seawater of the seashore of Laganas in Zakynthos island, Greece.</title>
        <authorList>
            <person name="Szabo I."/>
            <person name="Al-Omari J."/>
            <person name="Rado J."/>
            <person name="Szerdahelyi G.S."/>
        </authorList>
    </citation>
    <scope>NUCLEOTIDE SEQUENCE [LARGE SCALE GENOMIC DNA]</scope>
    <source>
        <strain evidence="1 2">ZS-1/3</strain>
    </source>
</reference>
<evidence type="ECO:0000313" key="2">
    <source>
        <dbReference type="Proteomes" id="UP000536835"/>
    </source>
</evidence>
<dbReference type="InterPro" id="IPR014917">
    <property type="entry name" value="DUF1800"/>
</dbReference>
<dbReference type="Proteomes" id="UP000536835">
    <property type="component" value="Unassembled WGS sequence"/>
</dbReference>
<dbReference type="PANTHER" id="PTHR43737:SF1">
    <property type="entry name" value="DUF1501 DOMAIN-CONTAINING PROTEIN"/>
    <property type="match status" value="1"/>
</dbReference>
<dbReference type="EMBL" id="JABFCX010000002">
    <property type="protein sequence ID" value="NNU15864.1"/>
    <property type="molecule type" value="Genomic_DNA"/>
</dbReference>
<organism evidence="1 2">
    <name type="scientific">Parvularcula mediterranea</name>
    <dbReference type="NCBI Taxonomy" id="2732508"/>
    <lineage>
        <taxon>Bacteria</taxon>
        <taxon>Pseudomonadati</taxon>
        <taxon>Pseudomonadota</taxon>
        <taxon>Alphaproteobacteria</taxon>
        <taxon>Parvularculales</taxon>
        <taxon>Parvularculaceae</taxon>
        <taxon>Parvularcula</taxon>
    </lineage>
</organism>
<gene>
    <name evidence="1" type="ORF">HK107_05955</name>
</gene>
<dbReference type="RefSeq" id="WP_173197647.1">
    <property type="nucleotide sequence ID" value="NZ_JABFCX010000002.1"/>
</dbReference>
<accession>A0A7Y3W4S8</accession>
<dbReference type="Pfam" id="PF08811">
    <property type="entry name" value="DUF1800"/>
    <property type="match status" value="1"/>
</dbReference>
<proteinExistence type="predicted"/>
<dbReference type="AlphaFoldDB" id="A0A7Y3W4S8"/>
<dbReference type="PANTHER" id="PTHR43737">
    <property type="entry name" value="BLL7424 PROTEIN"/>
    <property type="match status" value="1"/>
</dbReference>
<sequence>MRFLQQASFGGTPEEVSQLRNNGIEPWLVAQLNAPYAPYTPRIQEIDRSRFIQTRDYVELWWERIVNGDAQLRERMAYALSQIVVVSLRDPGVAKQRLAFATYTDLIQREALGNYCDLIREVTMTPAMGIFLTHLGNKKADAETGFVPDENYAREILQLFTIGLETLDAAGRSTGAETYTPEDVSGLAAVFTGLSWADTDFDRPRIDEFNRYALMEGYRAEHEAMPKSFLGTTIDFGEDAETSVAATLDFLLSHPNVAPFISKQLIQKLVTSNPSPQYVRRVAETFEAGRYTLANGQSIGTGRRCDLAATAAAILTDEEARRPAGNDYGKIRSPILRLAQLIRTYRVDQEVTRFGEIPNAFFISDAEDSDKLGVNAFLSPSVFNFYRPGYVGPGTESADLDLVTPEYQLATTPSLVGYINAVRRYASQPNRGVTDFDVAVIDYQRLTDVADDATALLNRVDGDLTGGLLSAENREKILSVLEMIEVKGNDADNDRKKRVETALFMVAISPEYVVQR</sequence>
<keyword evidence="2" id="KW-1185">Reference proteome</keyword>
<evidence type="ECO:0000313" key="1">
    <source>
        <dbReference type="EMBL" id="NNU15864.1"/>
    </source>
</evidence>